<sequence>MPLPPINTGNQTLGLLAHNIKTTDYNAPSNALLGGFNNALAFLQNQNNKIKADKQQEFQNNFLLKEQEDRKNYQDKTISLQEQSLKDRKDYQDKSISLQEESLKEAKSNNQRNYQLGIYGLDIKNKTLNLQEQIAKPKIEQENYRNKLLGVYNGYKIPTTRTNTPQDNAKLIESHLSTTPPKDPLLKIREKLDNGEPLTLKEQATADFVNYDTSSKDIALKNANQSKTIDTLSNASTLLDNSKEILKGKLKNSGWGNGFLRGLHKWSFGLSPLGRENSDFRTRDNANALQIGMFLTGSNQLSNSKIDMYKIVMELLQEIMKRQSLHLFLHMKIF</sequence>
<keyword evidence="2" id="KW-1185">Reference proteome</keyword>
<accession>A0A2W6MVW6</accession>
<comment type="caution">
    <text evidence="1">The sequence shown here is derived from an EMBL/GenBank/DDBJ whole genome shotgun (WGS) entry which is preliminary data.</text>
</comment>
<dbReference type="Proteomes" id="UP000249746">
    <property type="component" value="Unassembled WGS sequence"/>
</dbReference>
<dbReference type="EMBL" id="NBIU01000007">
    <property type="protein sequence ID" value="PZT48492.1"/>
    <property type="molecule type" value="Genomic_DNA"/>
</dbReference>
<dbReference type="RefSeq" id="WP_111229520.1">
    <property type="nucleotide sequence ID" value="NZ_NBIU01000007.1"/>
</dbReference>
<dbReference type="AlphaFoldDB" id="A0A2W6MVW6"/>
<evidence type="ECO:0000313" key="2">
    <source>
        <dbReference type="Proteomes" id="UP000249746"/>
    </source>
</evidence>
<organism evidence="1 2">
    <name type="scientific">Helicobacter valdiviensis</name>
    <dbReference type="NCBI Taxonomy" id="1458358"/>
    <lineage>
        <taxon>Bacteria</taxon>
        <taxon>Pseudomonadati</taxon>
        <taxon>Campylobacterota</taxon>
        <taxon>Epsilonproteobacteria</taxon>
        <taxon>Campylobacterales</taxon>
        <taxon>Helicobacteraceae</taxon>
        <taxon>Helicobacter</taxon>
    </lineage>
</organism>
<gene>
    <name evidence="1" type="ORF">B6S12_03960</name>
</gene>
<protein>
    <submittedName>
        <fullName evidence="1">Uncharacterized protein</fullName>
    </submittedName>
</protein>
<evidence type="ECO:0000313" key="1">
    <source>
        <dbReference type="EMBL" id="PZT48492.1"/>
    </source>
</evidence>
<reference evidence="1 2" key="1">
    <citation type="submission" date="2017-03" db="EMBL/GenBank/DDBJ databases">
        <title>Genomic and clinical evidence uncovers the enterohepatic species Helicobacter valdiviensis as a potential human intestinal pathogen.</title>
        <authorList>
            <person name="Fresia P."/>
            <person name="Jara R."/>
            <person name="Sierra R."/>
            <person name="Ferres I."/>
            <person name="Greif G."/>
            <person name="Iraola G."/>
            <person name="Collado L."/>
        </authorList>
    </citation>
    <scope>NUCLEOTIDE SEQUENCE [LARGE SCALE GENOMIC DNA]</scope>
    <source>
        <strain evidence="1 2">WBE14</strain>
    </source>
</reference>
<proteinExistence type="predicted"/>
<name>A0A2W6MVW6_9HELI</name>